<reference evidence="2" key="2">
    <citation type="submission" date="2022-01" db="EMBL/GenBank/DDBJ databases">
        <authorList>
            <person name="Yamashiro T."/>
            <person name="Shiraishi A."/>
            <person name="Satake H."/>
            <person name="Nakayama K."/>
        </authorList>
    </citation>
    <scope>NUCLEOTIDE SEQUENCE</scope>
</reference>
<feature type="region of interest" description="Disordered" evidence="1">
    <location>
        <begin position="261"/>
        <end position="293"/>
    </location>
</feature>
<feature type="compositionally biased region" description="Basic and acidic residues" evidence="1">
    <location>
        <begin position="52"/>
        <end position="64"/>
    </location>
</feature>
<evidence type="ECO:0000313" key="3">
    <source>
        <dbReference type="Proteomes" id="UP001151760"/>
    </source>
</evidence>
<comment type="caution">
    <text evidence="2">The sequence shown here is derived from an EMBL/GenBank/DDBJ whole genome shotgun (WGS) entry which is preliminary data.</text>
</comment>
<feature type="region of interest" description="Disordered" evidence="1">
    <location>
        <begin position="116"/>
        <end position="249"/>
    </location>
</feature>
<evidence type="ECO:0000256" key="1">
    <source>
        <dbReference type="SAM" id="MobiDB-lite"/>
    </source>
</evidence>
<dbReference type="EMBL" id="BQNB010017821">
    <property type="protein sequence ID" value="GJT67576.1"/>
    <property type="molecule type" value="Genomic_DNA"/>
</dbReference>
<feature type="compositionally biased region" description="Basic and acidic residues" evidence="1">
    <location>
        <begin position="212"/>
        <end position="228"/>
    </location>
</feature>
<reference evidence="2" key="1">
    <citation type="journal article" date="2022" name="Int. J. Mol. Sci.">
        <title>Draft Genome of Tanacetum Coccineum: Genomic Comparison of Closely Related Tanacetum-Family Plants.</title>
        <authorList>
            <person name="Yamashiro T."/>
            <person name="Shiraishi A."/>
            <person name="Nakayama K."/>
            <person name="Satake H."/>
        </authorList>
    </citation>
    <scope>NUCLEOTIDE SEQUENCE</scope>
</reference>
<gene>
    <name evidence="2" type="ORF">Tco_1019056</name>
</gene>
<feature type="compositionally biased region" description="Basic and acidic residues" evidence="1">
    <location>
        <begin position="276"/>
        <end position="285"/>
    </location>
</feature>
<feature type="compositionally biased region" description="Polar residues" evidence="1">
    <location>
        <begin position="187"/>
        <end position="211"/>
    </location>
</feature>
<accession>A0ABQ5FW14</accession>
<feature type="compositionally biased region" description="Basic and acidic residues" evidence="1">
    <location>
        <begin position="14"/>
        <end position="28"/>
    </location>
</feature>
<sequence length="425" mass="47167">MDGCNKYGGPRPSSDCDDKPMGGPKEDEANYVSKGYRGGYRGNYYGQNSSNLRDRQSYHRDENRNLNPSEENPPIPRLPEKKPDESEFEKTMREFVIAQKTANDFVNNQFYNLKTKVEQGQRNHQDAIQDLESKFGRISDHQSSRPTASEEVNAEEYADKSQSGTNVQPISQPKAPTAKRPRKEKTPSSTQPMVLRSSRSISTFSPPTTHLQHAEEFVVTDDETKSLDASESADEQGNQPNTAPYPLECLNQIVEEKEIAGEYSLDIPSDGTLLDDSNKQTKDDEPTPESPFDTASEIKFIKSFQAYTISDSHNKHSEDDPTFATNISLMGSGPTMTLDNVVSSSELSSIPNDDLHSMSAFDTVKSGDDADVDMADSEHISKEGTTDTFLNASAEFHSLSGHMDHVCEEVSNLHSRIADMESSIL</sequence>
<feature type="region of interest" description="Disordered" evidence="1">
    <location>
        <begin position="1"/>
        <end position="93"/>
    </location>
</feature>
<keyword evidence="3" id="KW-1185">Reference proteome</keyword>
<feature type="compositionally biased region" description="Polar residues" evidence="1">
    <location>
        <begin position="160"/>
        <end position="171"/>
    </location>
</feature>
<name>A0ABQ5FW14_9ASTR</name>
<feature type="compositionally biased region" description="Basic and acidic residues" evidence="1">
    <location>
        <begin position="78"/>
        <end position="93"/>
    </location>
</feature>
<feature type="compositionally biased region" description="Basic and acidic residues" evidence="1">
    <location>
        <begin position="116"/>
        <end position="143"/>
    </location>
</feature>
<proteinExistence type="predicted"/>
<dbReference type="Proteomes" id="UP001151760">
    <property type="component" value="Unassembled WGS sequence"/>
</dbReference>
<organism evidence="2 3">
    <name type="scientific">Tanacetum coccineum</name>
    <dbReference type="NCBI Taxonomy" id="301880"/>
    <lineage>
        <taxon>Eukaryota</taxon>
        <taxon>Viridiplantae</taxon>
        <taxon>Streptophyta</taxon>
        <taxon>Embryophyta</taxon>
        <taxon>Tracheophyta</taxon>
        <taxon>Spermatophyta</taxon>
        <taxon>Magnoliopsida</taxon>
        <taxon>eudicotyledons</taxon>
        <taxon>Gunneridae</taxon>
        <taxon>Pentapetalae</taxon>
        <taxon>asterids</taxon>
        <taxon>campanulids</taxon>
        <taxon>Asterales</taxon>
        <taxon>Asteraceae</taxon>
        <taxon>Asteroideae</taxon>
        <taxon>Anthemideae</taxon>
        <taxon>Anthemidinae</taxon>
        <taxon>Tanacetum</taxon>
    </lineage>
</organism>
<protein>
    <submittedName>
        <fullName evidence="2">Uncharacterized protein</fullName>
    </submittedName>
</protein>
<evidence type="ECO:0000313" key="2">
    <source>
        <dbReference type="EMBL" id="GJT67576.1"/>
    </source>
</evidence>